<accession>B7KEU1</accession>
<dbReference type="STRING" id="65393.PCC7424_0657"/>
<dbReference type="InterPro" id="IPR025433">
    <property type="entry name" value="DUF4168"/>
</dbReference>
<feature type="chain" id="PRO_5002858567" description="DUF4168 domain-containing protein" evidence="1">
    <location>
        <begin position="35"/>
        <end position="172"/>
    </location>
</feature>
<dbReference type="Pfam" id="PF13767">
    <property type="entry name" value="DUF4168"/>
    <property type="match status" value="2"/>
</dbReference>
<proteinExistence type="predicted"/>
<feature type="domain" description="DUF4168" evidence="2">
    <location>
        <begin position="101"/>
        <end position="166"/>
    </location>
</feature>
<dbReference type="RefSeq" id="WP_012598063.1">
    <property type="nucleotide sequence ID" value="NC_011729.1"/>
</dbReference>
<evidence type="ECO:0000259" key="2">
    <source>
        <dbReference type="Pfam" id="PF13767"/>
    </source>
</evidence>
<evidence type="ECO:0000313" key="4">
    <source>
        <dbReference type="Proteomes" id="UP000002384"/>
    </source>
</evidence>
<dbReference type="HOGENOM" id="CLU_132544_0_0_3"/>
<dbReference type="OrthoDB" id="427719at2"/>
<dbReference type="Proteomes" id="UP000002384">
    <property type="component" value="Chromosome"/>
</dbReference>
<reference evidence="4" key="1">
    <citation type="journal article" date="2011" name="MBio">
        <title>Novel metabolic attributes of the genus Cyanothece, comprising a group of unicellular nitrogen-fixing Cyanobacteria.</title>
        <authorList>
            <person name="Bandyopadhyay A."/>
            <person name="Elvitigala T."/>
            <person name="Welsh E."/>
            <person name="Stockel J."/>
            <person name="Liberton M."/>
            <person name="Min H."/>
            <person name="Sherman L.A."/>
            <person name="Pakrasi H.B."/>
        </authorList>
    </citation>
    <scope>NUCLEOTIDE SEQUENCE [LARGE SCALE GENOMIC DNA]</scope>
    <source>
        <strain evidence="4">PCC 7424</strain>
    </source>
</reference>
<organism evidence="3 4">
    <name type="scientific">Gloeothece citriformis (strain PCC 7424)</name>
    <name type="common">Cyanothece sp. (strain PCC 7424)</name>
    <dbReference type="NCBI Taxonomy" id="65393"/>
    <lineage>
        <taxon>Bacteria</taxon>
        <taxon>Bacillati</taxon>
        <taxon>Cyanobacteriota</taxon>
        <taxon>Cyanophyceae</taxon>
        <taxon>Oscillatoriophycideae</taxon>
        <taxon>Chroococcales</taxon>
        <taxon>Aphanothecaceae</taxon>
        <taxon>Gloeothece</taxon>
        <taxon>Gloeothece citriformis</taxon>
    </lineage>
</organism>
<keyword evidence="4" id="KW-1185">Reference proteome</keyword>
<name>B7KEU1_GLOC7</name>
<protein>
    <recommendedName>
        <fullName evidence="2">DUF4168 domain-containing protein</fullName>
    </recommendedName>
</protein>
<dbReference type="AlphaFoldDB" id="B7KEU1"/>
<dbReference type="eggNOG" id="ENOG50334MW">
    <property type="taxonomic scope" value="Bacteria"/>
</dbReference>
<dbReference type="EMBL" id="CP001291">
    <property type="protein sequence ID" value="ACK69116.1"/>
    <property type="molecule type" value="Genomic_DNA"/>
</dbReference>
<evidence type="ECO:0000313" key="3">
    <source>
        <dbReference type="EMBL" id="ACK69116.1"/>
    </source>
</evidence>
<feature type="signal peptide" evidence="1">
    <location>
        <begin position="1"/>
        <end position="34"/>
    </location>
</feature>
<keyword evidence="1" id="KW-0732">Signal</keyword>
<feature type="domain" description="DUF4168" evidence="2">
    <location>
        <begin position="44"/>
        <end position="97"/>
    </location>
</feature>
<evidence type="ECO:0000256" key="1">
    <source>
        <dbReference type="SAM" id="SignalP"/>
    </source>
</evidence>
<gene>
    <name evidence="3" type="ordered locus">PCC7424_0657</name>
</gene>
<dbReference type="KEGG" id="cyc:PCC7424_0657"/>
<sequence length="172" mass="19473">MPFNLNKTLPNRAIASTTLILVSLLSWAISPVQAEPVNPKTLITQASGQNISNKELQQFAQIIQKVYTVEQETTEKMVVTIQEEGMSIDRFNDIVKWKKNSQESPNPSVSDAEMQTFDKLVTKIAQLQEQADTKIKEIFTSQELQIDRFNQILEAVRQDPSLQSQVQQILAN</sequence>